<protein>
    <submittedName>
        <fullName evidence="1">Uncharacterized protein</fullName>
    </submittedName>
</protein>
<dbReference type="OrthoDB" id="7865214at2"/>
<dbReference type="STRING" id="695939.SAMN00790413_06154"/>
<dbReference type="InterPro" id="IPR032710">
    <property type="entry name" value="NTF2-like_dom_sf"/>
</dbReference>
<dbReference type="AlphaFoldDB" id="A0A1W1VWV4"/>
<name>A0A1W1VWV4_9DEIO</name>
<reference evidence="1 2" key="1">
    <citation type="submission" date="2017-04" db="EMBL/GenBank/DDBJ databases">
        <authorList>
            <person name="Afonso C.L."/>
            <person name="Miller P.J."/>
            <person name="Scott M.A."/>
            <person name="Spackman E."/>
            <person name="Goraichik I."/>
            <person name="Dimitrov K.M."/>
            <person name="Suarez D.L."/>
            <person name="Swayne D.E."/>
        </authorList>
    </citation>
    <scope>NUCLEOTIDE SEQUENCE [LARGE SCALE GENOMIC DNA]</scope>
    <source>
        <strain evidence="1 2">KR-140</strain>
    </source>
</reference>
<proteinExistence type="predicted"/>
<dbReference type="Gene3D" id="3.10.450.50">
    <property type="match status" value="1"/>
</dbReference>
<dbReference type="Proteomes" id="UP000192582">
    <property type="component" value="Unassembled WGS sequence"/>
</dbReference>
<dbReference type="SUPFAM" id="SSF54427">
    <property type="entry name" value="NTF2-like"/>
    <property type="match status" value="1"/>
</dbReference>
<dbReference type="EMBL" id="FWWU01000011">
    <property type="protein sequence ID" value="SMB97740.1"/>
    <property type="molecule type" value="Genomic_DNA"/>
</dbReference>
<keyword evidence="2" id="KW-1185">Reference proteome</keyword>
<accession>A0A1W1VWV4</accession>
<gene>
    <name evidence="1" type="ORF">SAMN00790413_06154</name>
</gene>
<sequence length="83" mass="9148">MGPEPGLTFWGPDELQRGIAAMLAHNQGSTAALRNLCLCGKRGFWEWTYTFPGGLPERGCDLLEFQGERIRVKNALRKVQGGA</sequence>
<evidence type="ECO:0000313" key="1">
    <source>
        <dbReference type="EMBL" id="SMB97740.1"/>
    </source>
</evidence>
<evidence type="ECO:0000313" key="2">
    <source>
        <dbReference type="Proteomes" id="UP000192582"/>
    </source>
</evidence>
<dbReference type="RefSeq" id="WP_084051450.1">
    <property type="nucleotide sequence ID" value="NZ_FWWU01000011.1"/>
</dbReference>
<organism evidence="1 2">
    <name type="scientific">Deinococcus hopiensis KR-140</name>
    <dbReference type="NCBI Taxonomy" id="695939"/>
    <lineage>
        <taxon>Bacteria</taxon>
        <taxon>Thermotogati</taxon>
        <taxon>Deinococcota</taxon>
        <taxon>Deinococci</taxon>
        <taxon>Deinococcales</taxon>
        <taxon>Deinococcaceae</taxon>
        <taxon>Deinococcus</taxon>
    </lineage>
</organism>